<organism evidence="2 3">
    <name type="scientific">Salinibacillus kushneri</name>
    <dbReference type="NCBI Taxonomy" id="237682"/>
    <lineage>
        <taxon>Bacteria</taxon>
        <taxon>Bacillati</taxon>
        <taxon>Bacillota</taxon>
        <taxon>Bacilli</taxon>
        <taxon>Bacillales</taxon>
        <taxon>Bacillaceae</taxon>
        <taxon>Salinibacillus</taxon>
    </lineage>
</organism>
<keyword evidence="3" id="KW-1185">Reference proteome</keyword>
<dbReference type="SUPFAM" id="SSF54593">
    <property type="entry name" value="Glyoxalase/Bleomycin resistance protein/Dihydroxybiphenyl dioxygenase"/>
    <property type="match status" value="1"/>
</dbReference>
<dbReference type="EMBL" id="FOHJ01000008">
    <property type="protein sequence ID" value="SET80942.1"/>
    <property type="molecule type" value="Genomic_DNA"/>
</dbReference>
<feature type="domain" description="VOC" evidence="1">
    <location>
        <begin position="1"/>
        <end position="95"/>
    </location>
</feature>
<dbReference type="GO" id="GO:0051213">
    <property type="term" value="F:dioxygenase activity"/>
    <property type="evidence" value="ECO:0007669"/>
    <property type="project" value="UniProtKB-KW"/>
</dbReference>
<dbReference type="Pfam" id="PF00903">
    <property type="entry name" value="Glyoxalase"/>
    <property type="match status" value="1"/>
</dbReference>
<dbReference type="SUPFAM" id="SSF56349">
    <property type="entry name" value="DNA breaking-rejoining enzymes"/>
    <property type="match status" value="1"/>
</dbReference>
<dbReference type="Proteomes" id="UP000199095">
    <property type="component" value="Unassembled WGS sequence"/>
</dbReference>
<proteinExistence type="predicted"/>
<dbReference type="PROSITE" id="PS51819">
    <property type="entry name" value="VOC"/>
    <property type="match status" value="1"/>
</dbReference>
<keyword evidence="2" id="KW-0223">Dioxygenase</keyword>
<dbReference type="STRING" id="237682.SAMN05421676_108141"/>
<reference evidence="3" key="1">
    <citation type="submission" date="2016-10" db="EMBL/GenBank/DDBJ databases">
        <authorList>
            <person name="Varghese N."/>
            <person name="Submissions S."/>
        </authorList>
    </citation>
    <scope>NUCLEOTIDE SEQUENCE [LARGE SCALE GENOMIC DNA]</scope>
    <source>
        <strain evidence="3">CGMCC 1.3566</strain>
    </source>
</reference>
<evidence type="ECO:0000313" key="3">
    <source>
        <dbReference type="Proteomes" id="UP000199095"/>
    </source>
</evidence>
<dbReference type="Gene3D" id="3.10.180.10">
    <property type="entry name" value="2,3-Dihydroxybiphenyl 1,2-Dioxygenase, domain 1"/>
    <property type="match status" value="1"/>
</dbReference>
<evidence type="ECO:0000313" key="2">
    <source>
        <dbReference type="EMBL" id="SET80942.1"/>
    </source>
</evidence>
<dbReference type="GO" id="GO:0003677">
    <property type="term" value="F:DNA binding"/>
    <property type="evidence" value="ECO:0007669"/>
    <property type="project" value="InterPro"/>
</dbReference>
<evidence type="ECO:0000259" key="1">
    <source>
        <dbReference type="PROSITE" id="PS51819"/>
    </source>
</evidence>
<dbReference type="InterPro" id="IPR004360">
    <property type="entry name" value="Glyas_Fos-R_dOase_dom"/>
</dbReference>
<dbReference type="InterPro" id="IPR029068">
    <property type="entry name" value="Glyas_Bleomycin-R_OHBP_Dase"/>
</dbReference>
<gene>
    <name evidence="2" type="ORF">SAMN05421676_108141</name>
</gene>
<keyword evidence="2" id="KW-0560">Oxidoreductase</keyword>
<dbReference type="InterPro" id="IPR037523">
    <property type="entry name" value="VOC_core"/>
</dbReference>
<dbReference type="PANTHER" id="PTHR36503">
    <property type="entry name" value="BLR2520 PROTEIN"/>
    <property type="match status" value="1"/>
</dbReference>
<accession>A0A1I0HB11</accession>
<protein>
    <submittedName>
        <fullName evidence="2">Glyoxalase/Bleomycin resistance protein/Dioxygenase superfamily protein</fullName>
    </submittedName>
</protein>
<name>A0A1I0HB11_9BACI</name>
<dbReference type="PANTHER" id="PTHR36503:SF1">
    <property type="entry name" value="BLR2520 PROTEIN"/>
    <property type="match status" value="1"/>
</dbReference>
<dbReference type="InterPro" id="IPR011010">
    <property type="entry name" value="DNA_brk_join_enz"/>
</dbReference>
<dbReference type="AlphaFoldDB" id="A0A1I0HB11"/>
<sequence length="102" mass="11724">MKRILKFSGLEAKKYKPYSLRHTQTSLLAEAEVDIEEIMDRLGHNGNRNAEVDKVMVQAKQAEATITNPTHDTFWGGYSGHFQDPDGHLWEVVWNPNWDTIV</sequence>